<dbReference type="InParanoid" id="A0A369JMD5"/>
<comment type="caution">
    <text evidence="2">The sequence shown here is derived from an EMBL/GenBank/DDBJ whole genome shotgun (WGS) entry which is preliminary data.</text>
</comment>
<keyword evidence="3" id="KW-1185">Reference proteome</keyword>
<evidence type="ECO:0000256" key="1">
    <source>
        <dbReference type="SAM" id="MobiDB-lite"/>
    </source>
</evidence>
<dbReference type="Proteomes" id="UP000076154">
    <property type="component" value="Unassembled WGS sequence"/>
</dbReference>
<protein>
    <submittedName>
        <fullName evidence="2">Uncharacterized protein</fullName>
    </submittedName>
</protein>
<name>A0A369JMD5_HYPMA</name>
<dbReference type="EMBL" id="LUEZ02000058">
    <property type="protein sequence ID" value="RDB20564.1"/>
    <property type="molecule type" value="Genomic_DNA"/>
</dbReference>
<evidence type="ECO:0000313" key="2">
    <source>
        <dbReference type="EMBL" id="RDB20564.1"/>
    </source>
</evidence>
<proteinExistence type="predicted"/>
<accession>A0A369JMD5</accession>
<feature type="region of interest" description="Disordered" evidence="1">
    <location>
        <begin position="1"/>
        <end position="20"/>
    </location>
</feature>
<sequence>MLTSNPATPPKARRPLTVIGGRQYDPTPRRACRLFAVQMFGVASRSPSPELDLPDLSSPSAIMAARESALFRYAAILFASPECISAILAHCSFATVVAFSHVGSLAREHATAAIRRRITHTIRRFLSAMDRASFFDVLYSTNTGICRSVALAVIATGVEMHGYERPSDINIVTPRGTGARWTQFLVSIGFDLFETVDIDAAYERAVGSVTRFWNADVSSSILSYESGVLTIFRL</sequence>
<reference evidence="2" key="1">
    <citation type="submission" date="2018-04" db="EMBL/GenBank/DDBJ databases">
        <title>Whole genome sequencing of Hypsizygus marmoreus.</title>
        <authorList>
            <person name="Choi I.-G."/>
            <person name="Min B."/>
            <person name="Kim J.-G."/>
            <person name="Kim S."/>
            <person name="Oh Y.-L."/>
            <person name="Kong W.-S."/>
            <person name="Park H."/>
            <person name="Jeong J."/>
            <person name="Song E.-S."/>
        </authorList>
    </citation>
    <scope>NUCLEOTIDE SEQUENCE [LARGE SCALE GENOMIC DNA]</scope>
    <source>
        <strain evidence="2">51987-8</strain>
    </source>
</reference>
<gene>
    <name evidence="2" type="ORF">Hypma_012139</name>
</gene>
<evidence type="ECO:0000313" key="3">
    <source>
        <dbReference type="Proteomes" id="UP000076154"/>
    </source>
</evidence>
<organism evidence="2 3">
    <name type="scientific">Hypsizygus marmoreus</name>
    <name type="common">White beech mushroom</name>
    <name type="synonym">Agaricus marmoreus</name>
    <dbReference type="NCBI Taxonomy" id="39966"/>
    <lineage>
        <taxon>Eukaryota</taxon>
        <taxon>Fungi</taxon>
        <taxon>Dikarya</taxon>
        <taxon>Basidiomycota</taxon>
        <taxon>Agaricomycotina</taxon>
        <taxon>Agaricomycetes</taxon>
        <taxon>Agaricomycetidae</taxon>
        <taxon>Agaricales</taxon>
        <taxon>Tricholomatineae</taxon>
        <taxon>Lyophyllaceae</taxon>
        <taxon>Hypsizygus</taxon>
    </lineage>
</organism>
<dbReference type="AlphaFoldDB" id="A0A369JMD5"/>